<name>A0AAV2F1L5_9ROSI</name>
<evidence type="ECO:0000313" key="2">
    <source>
        <dbReference type="EMBL" id="CAL1391475.1"/>
    </source>
</evidence>
<feature type="region of interest" description="Disordered" evidence="1">
    <location>
        <begin position="248"/>
        <end position="275"/>
    </location>
</feature>
<reference evidence="2 3" key="1">
    <citation type="submission" date="2024-04" db="EMBL/GenBank/DDBJ databases">
        <authorList>
            <person name="Fracassetti M."/>
        </authorList>
    </citation>
    <scope>NUCLEOTIDE SEQUENCE [LARGE SCALE GENOMIC DNA]</scope>
</reference>
<sequence length="275" mass="29600">MAVQPGPAGTRPDPTRSNRVKSVLTGFGPGSGLNPVAGWAGWGGFGFEGTRPVDTRPYIPNPKLPRPQTTIPNLRRPEPISTSPFPFPIAASPPISSRVPTHLPRRPLQPIFFSARTATATHLLLREDHDRDPSSSPRPVFFSARTATATHLPLLHLPSRLATAAPPPPNSSAPPGRHSLQLSLLLSKAFTALLSLNLPDQATDHLSAVSLRSVDSTAGHATAHLVQNRPLESRPLSPAQPLVAWSWESSPPSQIPNTQTRQEIHFSADNFGNRD</sequence>
<evidence type="ECO:0000313" key="3">
    <source>
        <dbReference type="Proteomes" id="UP001497516"/>
    </source>
</evidence>
<gene>
    <name evidence="2" type="ORF">LTRI10_LOCUS32196</name>
</gene>
<organism evidence="2 3">
    <name type="scientific">Linum trigynum</name>
    <dbReference type="NCBI Taxonomy" id="586398"/>
    <lineage>
        <taxon>Eukaryota</taxon>
        <taxon>Viridiplantae</taxon>
        <taxon>Streptophyta</taxon>
        <taxon>Embryophyta</taxon>
        <taxon>Tracheophyta</taxon>
        <taxon>Spermatophyta</taxon>
        <taxon>Magnoliopsida</taxon>
        <taxon>eudicotyledons</taxon>
        <taxon>Gunneridae</taxon>
        <taxon>Pentapetalae</taxon>
        <taxon>rosids</taxon>
        <taxon>fabids</taxon>
        <taxon>Malpighiales</taxon>
        <taxon>Linaceae</taxon>
        <taxon>Linum</taxon>
    </lineage>
</organism>
<accession>A0AAV2F1L5</accession>
<feature type="region of interest" description="Disordered" evidence="1">
    <location>
        <begin position="1"/>
        <end position="20"/>
    </location>
</feature>
<proteinExistence type="predicted"/>
<keyword evidence="3" id="KW-1185">Reference proteome</keyword>
<dbReference type="AlphaFoldDB" id="A0AAV2F1L5"/>
<feature type="compositionally biased region" description="Basic and acidic residues" evidence="1">
    <location>
        <begin position="262"/>
        <end position="275"/>
    </location>
</feature>
<evidence type="ECO:0000256" key="1">
    <source>
        <dbReference type="SAM" id="MobiDB-lite"/>
    </source>
</evidence>
<dbReference type="Proteomes" id="UP001497516">
    <property type="component" value="Chromosome 6"/>
</dbReference>
<feature type="compositionally biased region" description="Polar residues" evidence="1">
    <location>
        <begin position="248"/>
        <end position="261"/>
    </location>
</feature>
<protein>
    <submittedName>
        <fullName evidence="2">Uncharacterized protein</fullName>
    </submittedName>
</protein>
<dbReference type="EMBL" id="OZ034819">
    <property type="protein sequence ID" value="CAL1391475.1"/>
    <property type="molecule type" value="Genomic_DNA"/>
</dbReference>